<comment type="caution">
    <text evidence="1">The sequence shown here is derived from an EMBL/GenBank/DDBJ whole genome shotgun (WGS) entry which is preliminary data.</text>
</comment>
<dbReference type="Proteomes" id="UP000887013">
    <property type="component" value="Unassembled WGS sequence"/>
</dbReference>
<organism evidence="1 2">
    <name type="scientific">Nephila pilipes</name>
    <name type="common">Giant wood spider</name>
    <name type="synonym">Nephila maculata</name>
    <dbReference type="NCBI Taxonomy" id="299642"/>
    <lineage>
        <taxon>Eukaryota</taxon>
        <taxon>Metazoa</taxon>
        <taxon>Ecdysozoa</taxon>
        <taxon>Arthropoda</taxon>
        <taxon>Chelicerata</taxon>
        <taxon>Arachnida</taxon>
        <taxon>Araneae</taxon>
        <taxon>Araneomorphae</taxon>
        <taxon>Entelegynae</taxon>
        <taxon>Araneoidea</taxon>
        <taxon>Nephilidae</taxon>
        <taxon>Nephila</taxon>
    </lineage>
</organism>
<feature type="non-terminal residue" evidence="1">
    <location>
        <position position="24"/>
    </location>
</feature>
<proteinExistence type="predicted"/>
<protein>
    <submittedName>
        <fullName evidence="1">Uncharacterized protein</fullName>
    </submittedName>
</protein>
<reference evidence="1" key="1">
    <citation type="submission" date="2020-08" db="EMBL/GenBank/DDBJ databases">
        <title>Multicomponent nature underlies the extraordinary mechanical properties of spider dragline silk.</title>
        <authorList>
            <person name="Kono N."/>
            <person name="Nakamura H."/>
            <person name="Mori M."/>
            <person name="Yoshida Y."/>
            <person name="Ohtoshi R."/>
            <person name="Malay A.D."/>
            <person name="Moran D.A.P."/>
            <person name="Tomita M."/>
            <person name="Numata K."/>
            <person name="Arakawa K."/>
        </authorList>
    </citation>
    <scope>NUCLEOTIDE SEQUENCE</scope>
</reference>
<accession>A0A8X6NBD3</accession>
<dbReference type="EMBL" id="BMAW01007626">
    <property type="protein sequence ID" value="GFT04688.1"/>
    <property type="molecule type" value="Genomic_DNA"/>
</dbReference>
<evidence type="ECO:0000313" key="1">
    <source>
        <dbReference type="EMBL" id="GFT04688.1"/>
    </source>
</evidence>
<name>A0A8X6NBD3_NEPPI</name>
<keyword evidence="2" id="KW-1185">Reference proteome</keyword>
<dbReference type="AlphaFoldDB" id="A0A8X6NBD3"/>
<sequence length="24" mass="2759">MNFSTKGYITPHWSVVTPKPLRAQ</sequence>
<evidence type="ECO:0000313" key="2">
    <source>
        <dbReference type="Proteomes" id="UP000887013"/>
    </source>
</evidence>
<gene>
    <name evidence="1" type="ORF">NPIL_572241</name>
</gene>